<gene>
    <name evidence="6" type="ORF">LV89_01448</name>
</gene>
<reference evidence="6 7" key="1">
    <citation type="submission" date="2018-05" db="EMBL/GenBank/DDBJ databases">
        <title>Genomic Encyclopedia of Archaeal and Bacterial Type Strains, Phase II (KMG-II): from individual species to whole genera.</title>
        <authorList>
            <person name="Goeker M."/>
        </authorList>
    </citation>
    <scope>NUCLEOTIDE SEQUENCE [LARGE SCALE GENOMIC DNA]</scope>
    <source>
        <strain evidence="6 7">DSM 22214</strain>
    </source>
</reference>
<dbReference type="Proteomes" id="UP000245489">
    <property type="component" value="Unassembled WGS sequence"/>
</dbReference>
<dbReference type="PANTHER" id="PTHR42849">
    <property type="entry name" value="N-ACETYLNEURAMINATE LYASE"/>
    <property type="match status" value="1"/>
</dbReference>
<dbReference type="GO" id="GO:0005829">
    <property type="term" value="C:cytosol"/>
    <property type="evidence" value="ECO:0007669"/>
    <property type="project" value="TreeGrafter"/>
</dbReference>
<evidence type="ECO:0000256" key="4">
    <source>
        <dbReference type="PIRSR" id="PIRSR001365-1"/>
    </source>
</evidence>
<dbReference type="PANTHER" id="PTHR42849:SF1">
    <property type="entry name" value="N-ACETYLNEURAMINATE LYASE"/>
    <property type="match status" value="1"/>
</dbReference>
<dbReference type="InterPro" id="IPR002220">
    <property type="entry name" value="DapA-like"/>
</dbReference>
<feature type="active site" description="Schiff-base intermediate with substrate" evidence="4">
    <location>
        <position position="165"/>
    </location>
</feature>
<keyword evidence="7" id="KW-1185">Reference proteome</keyword>
<keyword evidence="2" id="KW-0704">Schiff base</keyword>
<dbReference type="Pfam" id="PF00701">
    <property type="entry name" value="DHDPS"/>
    <property type="match status" value="1"/>
</dbReference>
<organism evidence="6 7">
    <name type="scientific">Arcicella aurantiaca</name>
    <dbReference type="NCBI Taxonomy" id="591202"/>
    <lineage>
        <taxon>Bacteria</taxon>
        <taxon>Pseudomonadati</taxon>
        <taxon>Bacteroidota</taxon>
        <taxon>Cytophagia</taxon>
        <taxon>Cytophagales</taxon>
        <taxon>Flectobacillaceae</taxon>
        <taxon>Arcicella</taxon>
    </lineage>
</organism>
<proteinExistence type="inferred from homology"/>
<dbReference type="AlphaFoldDB" id="A0A316EBP8"/>
<dbReference type="GO" id="GO:0019262">
    <property type="term" value="P:N-acetylneuraminate catabolic process"/>
    <property type="evidence" value="ECO:0007669"/>
    <property type="project" value="TreeGrafter"/>
</dbReference>
<dbReference type="InterPro" id="IPR013785">
    <property type="entry name" value="Aldolase_TIM"/>
</dbReference>
<feature type="active site" description="Proton donor/acceptor" evidence="4">
    <location>
        <position position="137"/>
    </location>
</feature>
<dbReference type="CDD" id="cd00408">
    <property type="entry name" value="DHDPS-like"/>
    <property type="match status" value="1"/>
</dbReference>
<dbReference type="PRINTS" id="PR00146">
    <property type="entry name" value="DHPICSNTHASE"/>
</dbReference>
<dbReference type="RefSeq" id="WP_109742211.1">
    <property type="nucleotide sequence ID" value="NZ_QGGO01000006.1"/>
</dbReference>
<dbReference type="SUPFAM" id="SSF51569">
    <property type="entry name" value="Aldolase"/>
    <property type="match status" value="1"/>
</dbReference>
<dbReference type="PIRSF" id="PIRSF001365">
    <property type="entry name" value="DHDPS"/>
    <property type="match status" value="1"/>
</dbReference>
<comment type="similarity">
    <text evidence="3">Belongs to the DapA family.</text>
</comment>
<dbReference type="Gene3D" id="3.20.20.70">
    <property type="entry name" value="Aldolase class I"/>
    <property type="match status" value="1"/>
</dbReference>
<name>A0A316EBP8_9BACT</name>
<evidence type="ECO:0000256" key="2">
    <source>
        <dbReference type="ARBA" id="ARBA00023270"/>
    </source>
</evidence>
<dbReference type="SMART" id="SM01130">
    <property type="entry name" value="DHDPS"/>
    <property type="match status" value="1"/>
</dbReference>
<dbReference type="OrthoDB" id="9782828at2"/>
<evidence type="ECO:0000256" key="3">
    <source>
        <dbReference type="PIRNR" id="PIRNR001365"/>
    </source>
</evidence>
<evidence type="ECO:0000313" key="6">
    <source>
        <dbReference type="EMBL" id="PWK27557.1"/>
    </source>
</evidence>
<feature type="binding site" evidence="5">
    <location>
        <position position="49"/>
    </location>
    <ligand>
        <name>pyruvate</name>
        <dbReference type="ChEBI" id="CHEBI:15361"/>
    </ligand>
</feature>
<comment type="caution">
    <text evidence="6">The sequence shown here is derived from an EMBL/GenBank/DDBJ whole genome shotgun (WGS) entry which is preliminary data.</text>
</comment>
<evidence type="ECO:0000256" key="5">
    <source>
        <dbReference type="PIRSR" id="PIRSR001365-2"/>
    </source>
</evidence>
<evidence type="ECO:0000313" key="7">
    <source>
        <dbReference type="Proteomes" id="UP000245489"/>
    </source>
</evidence>
<protein>
    <submittedName>
        <fullName evidence="6">4-hydroxy-tetrahydrodipicolinate synthase</fullName>
    </submittedName>
</protein>
<keyword evidence="1 3" id="KW-0456">Lyase</keyword>
<dbReference type="GO" id="GO:0008747">
    <property type="term" value="F:N-acetylneuraminate lyase activity"/>
    <property type="evidence" value="ECO:0007669"/>
    <property type="project" value="TreeGrafter"/>
</dbReference>
<evidence type="ECO:0000256" key="1">
    <source>
        <dbReference type="ARBA" id="ARBA00023239"/>
    </source>
</evidence>
<dbReference type="PROSITE" id="PS00666">
    <property type="entry name" value="DHDPS_2"/>
    <property type="match status" value="1"/>
</dbReference>
<dbReference type="InterPro" id="IPR020625">
    <property type="entry name" value="Schiff_base-form_aldolases_AS"/>
</dbReference>
<feature type="binding site" evidence="5">
    <location>
        <position position="209"/>
    </location>
    <ligand>
        <name>pyruvate</name>
        <dbReference type="ChEBI" id="CHEBI:15361"/>
    </ligand>
</feature>
<dbReference type="EMBL" id="QGGO01000006">
    <property type="protein sequence ID" value="PWK27557.1"/>
    <property type="molecule type" value="Genomic_DNA"/>
</dbReference>
<sequence>MIIQKKYSGIVIPAITPLTEDYKLDHESVEIMFDNFYQNNTLPFILGTTGEGASLSNSVKSAYLKQAGLSKKQGTILYAGISSNCLEESIEYAKEASDCGIDVVAVTTPSYYPLTNKQIYKYFEQLADAIPIPLIIYNIPATTHVSLPLEMVNELSFHENIVGLKDSERNVERLYQSIKFWKTRQDFSHFMGWAALSAEALLLGSDGIIPSTGNFMPAIYQEMQNAIIEGNVEKAKEMQKHSDFFGNIYQGGRTLGESLWALKVLMNECGLCKPIVMPPLQALPEQELFLLLEKFNQSDFSKMAFQSA</sequence>
<accession>A0A316EBP8</accession>